<evidence type="ECO:0000256" key="5">
    <source>
        <dbReference type="ARBA" id="ARBA00023049"/>
    </source>
</evidence>
<keyword evidence="3 6" id="KW-0378">Hydrolase</keyword>
<reference evidence="9" key="1">
    <citation type="submission" date="2017-12" db="EMBL/GenBank/DDBJ databases">
        <title>Draft genome sequence of Telmatospirillum siberiense 26-4b1T, an acidotolerant peatland alphaproteobacterium potentially involved in sulfur cycling.</title>
        <authorList>
            <person name="Hausmann B."/>
            <person name="Pjevac P."/>
            <person name="Schreck K."/>
            <person name="Herbold C.W."/>
            <person name="Daims H."/>
            <person name="Wagner M."/>
            <person name="Pester M."/>
            <person name="Loy A."/>
        </authorList>
    </citation>
    <scope>NUCLEOTIDE SEQUENCE [LARGE SCALE GENOMIC DNA]</scope>
    <source>
        <strain evidence="9">26-4b1</strain>
    </source>
</reference>
<dbReference type="OrthoDB" id="9814887at2"/>
<evidence type="ECO:0000256" key="6">
    <source>
        <dbReference type="RuleBase" id="RU003983"/>
    </source>
</evidence>
<dbReference type="GO" id="GO:0004222">
    <property type="term" value="F:metalloendopeptidase activity"/>
    <property type="evidence" value="ECO:0007669"/>
    <property type="project" value="InterPro"/>
</dbReference>
<comment type="caution">
    <text evidence="8">The sequence shown here is derived from an EMBL/GenBank/DDBJ whole genome shotgun (WGS) entry which is preliminary data.</text>
</comment>
<dbReference type="GO" id="GO:0046872">
    <property type="term" value="F:metal ion binding"/>
    <property type="evidence" value="ECO:0007669"/>
    <property type="project" value="UniProtKB-KW"/>
</dbReference>
<name>A0A2N3PWW4_9PROT</name>
<evidence type="ECO:0000313" key="9">
    <source>
        <dbReference type="Proteomes" id="UP000233293"/>
    </source>
</evidence>
<dbReference type="GO" id="GO:0016020">
    <property type="term" value="C:membrane"/>
    <property type="evidence" value="ECO:0007669"/>
    <property type="project" value="TreeGrafter"/>
</dbReference>
<gene>
    <name evidence="8" type="ORF">CWS72_09685</name>
</gene>
<keyword evidence="9" id="KW-1185">Reference proteome</keyword>
<keyword evidence="2" id="KW-0479">Metal-binding</keyword>
<comment type="similarity">
    <text evidence="6">Belongs to the peptidase M48 family.</text>
</comment>
<organism evidence="8 9">
    <name type="scientific">Telmatospirillum siberiense</name>
    <dbReference type="NCBI Taxonomy" id="382514"/>
    <lineage>
        <taxon>Bacteria</taxon>
        <taxon>Pseudomonadati</taxon>
        <taxon>Pseudomonadota</taxon>
        <taxon>Alphaproteobacteria</taxon>
        <taxon>Rhodospirillales</taxon>
        <taxon>Rhodospirillaceae</taxon>
        <taxon>Telmatospirillum</taxon>
    </lineage>
</organism>
<evidence type="ECO:0000313" key="8">
    <source>
        <dbReference type="EMBL" id="PKU24886.1"/>
    </source>
</evidence>
<keyword evidence="5 6" id="KW-0482">Metalloprotease</keyword>
<dbReference type="InterPro" id="IPR051156">
    <property type="entry name" value="Mito/Outer_Membr_Metalloprot"/>
</dbReference>
<dbReference type="RefSeq" id="WP_101250429.1">
    <property type="nucleotide sequence ID" value="NZ_PIUM01000008.1"/>
</dbReference>
<dbReference type="SUPFAM" id="SSF48452">
    <property type="entry name" value="TPR-like"/>
    <property type="match status" value="1"/>
</dbReference>
<dbReference type="InterPro" id="IPR011990">
    <property type="entry name" value="TPR-like_helical_dom_sf"/>
</dbReference>
<dbReference type="Pfam" id="PF01435">
    <property type="entry name" value="Peptidase_M48"/>
    <property type="match status" value="1"/>
</dbReference>
<accession>A0A2N3PWW4</accession>
<dbReference type="CDD" id="cd07324">
    <property type="entry name" value="M48C_Oma1-like"/>
    <property type="match status" value="1"/>
</dbReference>
<evidence type="ECO:0000256" key="4">
    <source>
        <dbReference type="ARBA" id="ARBA00022833"/>
    </source>
</evidence>
<dbReference type="PANTHER" id="PTHR22726:SF1">
    <property type="entry name" value="METALLOENDOPEPTIDASE OMA1, MITOCHONDRIAL"/>
    <property type="match status" value="1"/>
</dbReference>
<dbReference type="EMBL" id="PIUM01000008">
    <property type="protein sequence ID" value="PKU24886.1"/>
    <property type="molecule type" value="Genomic_DNA"/>
</dbReference>
<keyword evidence="1 6" id="KW-0645">Protease</keyword>
<dbReference type="InterPro" id="IPR001915">
    <property type="entry name" value="Peptidase_M48"/>
</dbReference>
<protein>
    <submittedName>
        <fullName evidence="8">Peptidase</fullName>
    </submittedName>
</protein>
<sequence>MYATPLFQQAGVEPSAVEIHLVKDNQINAFVAEGLNLFINTGLITKTEHAGQLVGVIAHECGHIAGGHLVKGQGAMENAGYASLASMILGAAAAVASRRGDVGSAIMLGGNDMAERSYLAFSRTIEGSADTAALAFLDNLHQSSRGFLEFMEMLGDQELLVSTRQDPYVRTHPLTRDRVEEVRHHVETSPWSDAPIPPAYVEPHRRIKAKLIAFMEPAVTTLYRYKEDDNSLEGRYARAIAYYRKPDLGRAIPLIDGLIAERPEDPYFHELKGQMLFENGRTKEAIPEYKLSVKYLPDNALLREELGQVELEAEDPVHLPDAKEQLTFVTRHEPENASGWRFLATTYGRMGDDTMAAASMAEYALLTGRWDEALHDAVKALKNLKKGTPTELRMQDIRAQAEQMREQARKQGR</sequence>
<comment type="cofactor">
    <cofactor evidence="6">
        <name>Zn(2+)</name>
        <dbReference type="ChEBI" id="CHEBI:29105"/>
    </cofactor>
    <text evidence="6">Binds 1 zinc ion per subunit.</text>
</comment>
<dbReference type="Gene3D" id="3.30.2010.10">
    <property type="entry name" value="Metalloproteases ('zincins'), catalytic domain"/>
    <property type="match status" value="1"/>
</dbReference>
<proteinExistence type="inferred from homology"/>
<dbReference type="GO" id="GO:0051603">
    <property type="term" value="P:proteolysis involved in protein catabolic process"/>
    <property type="evidence" value="ECO:0007669"/>
    <property type="project" value="TreeGrafter"/>
</dbReference>
<dbReference type="Proteomes" id="UP000233293">
    <property type="component" value="Unassembled WGS sequence"/>
</dbReference>
<keyword evidence="4 6" id="KW-0862">Zinc</keyword>
<dbReference type="PANTHER" id="PTHR22726">
    <property type="entry name" value="METALLOENDOPEPTIDASE OMA1"/>
    <property type="match status" value="1"/>
</dbReference>
<feature type="domain" description="Peptidase M48" evidence="7">
    <location>
        <begin position="8"/>
        <end position="184"/>
    </location>
</feature>
<dbReference type="Pfam" id="PF13432">
    <property type="entry name" value="TPR_16"/>
    <property type="match status" value="1"/>
</dbReference>
<dbReference type="AlphaFoldDB" id="A0A2N3PWW4"/>
<evidence type="ECO:0000256" key="2">
    <source>
        <dbReference type="ARBA" id="ARBA00022723"/>
    </source>
</evidence>
<evidence type="ECO:0000259" key="7">
    <source>
        <dbReference type="Pfam" id="PF01435"/>
    </source>
</evidence>
<evidence type="ECO:0000256" key="3">
    <source>
        <dbReference type="ARBA" id="ARBA00022801"/>
    </source>
</evidence>
<dbReference type="Gene3D" id="1.25.40.10">
    <property type="entry name" value="Tetratricopeptide repeat domain"/>
    <property type="match status" value="1"/>
</dbReference>
<evidence type="ECO:0000256" key="1">
    <source>
        <dbReference type="ARBA" id="ARBA00022670"/>
    </source>
</evidence>